<accession>A0A1W0WBA4</accession>
<dbReference type="AlphaFoldDB" id="A0A1W0WBA4"/>
<dbReference type="CDD" id="cd18298">
    <property type="entry name" value="BTB_POZ_RCBTB1_2"/>
    <property type="match status" value="1"/>
</dbReference>
<dbReference type="SMART" id="SM00225">
    <property type="entry name" value="BTB"/>
    <property type="match status" value="1"/>
</dbReference>
<dbReference type="Pfam" id="PF00651">
    <property type="entry name" value="BTB"/>
    <property type="match status" value="1"/>
</dbReference>
<evidence type="ECO:0000259" key="3">
    <source>
        <dbReference type="PROSITE" id="PS50097"/>
    </source>
</evidence>
<dbReference type="InterPro" id="IPR000408">
    <property type="entry name" value="Reg_chr_condens"/>
</dbReference>
<dbReference type="OrthoDB" id="10051363at2759"/>
<dbReference type="EMBL" id="MTYJ01000144">
    <property type="protein sequence ID" value="OQV12481.1"/>
    <property type="molecule type" value="Genomic_DNA"/>
</dbReference>
<dbReference type="InterPro" id="IPR011333">
    <property type="entry name" value="SKP1/BTB/POZ_sf"/>
</dbReference>
<dbReference type="PROSITE" id="PS00626">
    <property type="entry name" value="RCC1_2"/>
    <property type="match status" value="1"/>
</dbReference>
<dbReference type="Proteomes" id="UP000192578">
    <property type="component" value="Unassembled WGS sequence"/>
</dbReference>
<feature type="domain" description="BTB" evidence="3">
    <location>
        <begin position="369"/>
        <end position="439"/>
    </location>
</feature>
<keyword evidence="5" id="KW-1185">Reference proteome</keyword>
<dbReference type="Gene3D" id="2.130.10.30">
    <property type="entry name" value="Regulator of chromosome condensation 1/beta-lactamase-inhibitor protein II"/>
    <property type="match status" value="1"/>
</dbReference>
<dbReference type="CDD" id="cd18498">
    <property type="entry name" value="BACK_RCBTB1_2"/>
    <property type="match status" value="1"/>
</dbReference>
<evidence type="ECO:0000313" key="4">
    <source>
        <dbReference type="EMBL" id="OQV12481.1"/>
    </source>
</evidence>
<dbReference type="InterPro" id="IPR058923">
    <property type="entry name" value="RCC1-like_dom"/>
</dbReference>
<dbReference type="Pfam" id="PF25390">
    <property type="entry name" value="WD40_RLD"/>
    <property type="match status" value="1"/>
</dbReference>
<feature type="repeat" description="RCC1" evidence="2">
    <location>
        <begin position="254"/>
        <end position="304"/>
    </location>
</feature>
<dbReference type="PANTHER" id="PTHR22872">
    <property type="entry name" value="BTK-BINDING PROTEIN-RELATED"/>
    <property type="match status" value="1"/>
</dbReference>
<keyword evidence="1" id="KW-0677">Repeat</keyword>
<protein>
    <submittedName>
        <fullName evidence="4">RCC1 and BTB domain-containing protein 1</fullName>
    </submittedName>
</protein>
<evidence type="ECO:0000313" key="5">
    <source>
        <dbReference type="Proteomes" id="UP000192578"/>
    </source>
</evidence>
<organism evidence="4 5">
    <name type="scientific">Hypsibius exemplaris</name>
    <name type="common">Freshwater tardigrade</name>
    <dbReference type="NCBI Taxonomy" id="2072580"/>
    <lineage>
        <taxon>Eukaryota</taxon>
        <taxon>Metazoa</taxon>
        <taxon>Ecdysozoa</taxon>
        <taxon>Tardigrada</taxon>
        <taxon>Eutardigrada</taxon>
        <taxon>Parachela</taxon>
        <taxon>Hypsibioidea</taxon>
        <taxon>Hypsibiidae</taxon>
        <taxon>Hypsibius</taxon>
    </lineage>
</organism>
<dbReference type="SUPFAM" id="SSF50985">
    <property type="entry name" value="RCC1/BLIP-II"/>
    <property type="match status" value="1"/>
</dbReference>
<dbReference type="InterPro" id="IPR051625">
    <property type="entry name" value="Signaling_Regulatory_Domain"/>
</dbReference>
<proteinExistence type="predicted"/>
<dbReference type="InterPro" id="IPR011705">
    <property type="entry name" value="BACK"/>
</dbReference>
<feature type="repeat" description="RCC1" evidence="2">
    <location>
        <begin position="202"/>
        <end position="253"/>
    </location>
</feature>
<dbReference type="PROSITE" id="PS50012">
    <property type="entry name" value="RCC1_3"/>
    <property type="match status" value="4"/>
</dbReference>
<dbReference type="PROSITE" id="PS50097">
    <property type="entry name" value="BTB"/>
    <property type="match status" value="1"/>
</dbReference>
<evidence type="ECO:0000256" key="1">
    <source>
        <dbReference type="ARBA" id="ARBA00022737"/>
    </source>
</evidence>
<reference evidence="5" key="1">
    <citation type="submission" date="2017-01" db="EMBL/GenBank/DDBJ databases">
        <title>Comparative genomics of anhydrobiosis in the tardigrade Hypsibius dujardini.</title>
        <authorList>
            <person name="Yoshida Y."/>
            <person name="Koutsovoulos G."/>
            <person name="Laetsch D."/>
            <person name="Stevens L."/>
            <person name="Kumar S."/>
            <person name="Horikawa D."/>
            <person name="Ishino K."/>
            <person name="Komine S."/>
            <person name="Tomita M."/>
            <person name="Blaxter M."/>
            <person name="Arakawa K."/>
        </authorList>
    </citation>
    <scope>NUCLEOTIDE SEQUENCE [LARGE SCALE GENOMIC DNA]</scope>
    <source>
        <strain evidence="5">Z151</strain>
    </source>
</reference>
<sequence>MSLEDWTIFRILPSHVRAKIRLFYVLGANGNEAIFVTDDDDVYGFGTNYSFCLGIGDCGATIEPRKIEVLCKQKLKAISFGASPHVVGITGNGTVYAWGHNAHSQLGTGTQNQTNCPVVVGAGSGHHSGLHSVSRVACGNFHTLALSDGEVYAWGQNSCGQIGSGCLSGQATPRKVTASIGAHKAVDIACSQTSSFAVMENGEIYAWGYNGNGQLGSGNSINQATPGRCIGLENKIVVRVVCGYAHVLALTDQGHLYAWGANTYGQLGNGSKLNASTPVRIASDLGRFTDLAAIHACSISAAITESGKVYMWGQARGQFITTPVETPFESLDDVFANCASPSVTYRAVPTRTNVLKDLVASSFDDSETSDIRFVTFDAPNRPIWCHKSILRIKCLYFHKMFREPWNEVDKNIIEVENYPYTVYHAFLKYLYTEQVSLNTEDALQLLELANAYCEENLTKDCTRLIKQGINHENSAFIYDYALRFEAKDLEEYCYRYMLNHMTDITQSEGFMKLDESTIKAFIFKASQTGIFKT</sequence>
<dbReference type="Pfam" id="PF07707">
    <property type="entry name" value="BACK"/>
    <property type="match status" value="1"/>
</dbReference>
<dbReference type="InterPro" id="IPR009091">
    <property type="entry name" value="RCC1/BLIP-II"/>
</dbReference>
<feature type="repeat" description="RCC1" evidence="2">
    <location>
        <begin position="149"/>
        <end position="201"/>
    </location>
</feature>
<dbReference type="Gene3D" id="3.30.710.10">
    <property type="entry name" value="Potassium Channel Kv1.1, Chain A"/>
    <property type="match status" value="1"/>
</dbReference>
<comment type="caution">
    <text evidence="4">The sequence shown here is derived from an EMBL/GenBank/DDBJ whole genome shotgun (WGS) entry which is preliminary data.</text>
</comment>
<gene>
    <name evidence="4" type="ORF">BV898_13282</name>
</gene>
<name>A0A1W0WBA4_HYPEX</name>
<dbReference type="PANTHER" id="PTHR22872:SF10">
    <property type="entry name" value="ULTRAVIOLET-B RECEPTOR UVR8"/>
    <property type="match status" value="1"/>
</dbReference>
<dbReference type="SUPFAM" id="SSF54695">
    <property type="entry name" value="POZ domain"/>
    <property type="match status" value="1"/>
</dbReference>
<dbReference type="InterPro" id="IPR000210">
    <property type="entry name" value="BTB/POZ_dom"/>
</dbReference>
<feature type="repeat" description="RCC1" evidence="2">
    <location>
        <begin position="93"/>
        <end position="149"/>
    </location>
</feature>
<evidence type="ECO:0000256" key="2">
    <source>
        <dbReference type="PROSITE-ProRule" id="PRU00235"/>
    </source>
</evidence>
<dbReference type="PRINTS" id="PR00633">
    <property type="entry name" value="RCCNDNSATION"/>
</dbReference>